<dbReference type="AlphaFoldDB" id="A0A382JKZ7"/>
<feature type="non-terminal residue" evidence="1">
    <location>
        <position position="75"/>
    </location>
</feature>
<protein>
    <recommendedName>
        <fullName evidence="2">Creatinase N-terminal domain-containing protein</fullName>
    </recommendedName>
</protein>
<proteinExistence type="predicted"/>
<name>A0A382JKZ7_9ZZZZ</name>
<dbReference type="Gene3D" id="3.40.350.10">
    <property type="entry name" value="Creatinase/prolidase N-terminal domain"/>
    <property type="match status" value="1"/>
</dbReference>
<evidence type="ECO:0000313" key="1">
    <source>
        <dbReference type="EMBL" id="SVC11777.1"/>
    </source>
</evidence>
<reference evidence="1" key="1">
    <citation type="submission" date="2018-05" db="EMBL/GenBank/DDBJ databases">
        <authorList>
            <person name="Lanie J.A."/>
            <person name="Ng W.-L."/>
            <person name="Kazmierczak K.M."/>
            <person name="Andrzejewski T.M."/>
            <person name="Davidsen T.M."/>
            <person name="Wayne K.J."/>
            <person name="Tettelin H."/>
            <person name="Glass J.I."/>
            <person name="Rusch D."/>
            <person name="Podicherti R."/>
            <person name="Tsui H.-C.T."/>
            <person name="Winkler M.E."/>
        </authorList>
    </citation>
    <scope>NUCLEOTIDE SEQUENCE</scope>
</reference>
<dbReference type="EMBL" id="UINC01074514">
    <property type="protein sequence ID" value="SVC11777.1"/>
    <property type="molecule type" value="Genomic_DNA"/>
</dbReference>
<gene>
    <name evidence="1" type="ORF">METZ01_LOCUS264631</name>
</gene>
<evidence type="ECO:0008006" key="2">
    <source>
        <dbReference type="Google" id="ProtNLM"/>
    </source>
</evidence>
<accession>A0A382JKZ7</accession>
<dbReference type="InterPro" id="IPR029149">
    <property type="entry name" value="Creatin/AminoP/Spt16_N"/>
</dbReference>
<organism evidence="1">
    <name type="scientific">marine metagenome</name>
    <dbReference type="NCBI Taxonomy" id="408172"/>
    <lineage>
        <taxon>unclassified sequences</taxon>
        <taxon>metagenomes</taxon>
        <taxon>ecological metagenomes</taxon>
    </lineage>
</organism>
<sequence length="75" mass="9140">MKNIERKIGPKFGEKINKIFTNEFKPRLFEDQINFDRMRMYRLNRVREQILKNDLGACILFDPINIRYATDTRNM</sequence>
<dbReference type="SUPFAM" id="SSF53092">
    <property type="entry name" value="Creatinase/prolidase N-terminal domain"/>
    <property type="match status" value="1"/>
</dbReference>